<dbReference type="EMBL" id="JWSZ01000007">
    <property type="protein sequence ID" value="KIC58552.1"/>
    <property type="molecule type" value="Genomic_DNA"/>
</dbReference>
<accession>A0A0B4CQ11</accession>
<evidence type="ECO:0000313" key="1">
    <source>
        <dbReference type="EMBL" id="KIC58552.1"/>
    </source>
</evidence>
<comment type="caution">
    <text evidence="1">The sequence shown here is derived from an EMBL/GenBank/DDBJ whole genome shotgun (WGS) entry which is preliminary data.</text>
</comment>
<dbReference type="RefSeq" id="WP_039414264.1">
    <property type="nucleotide sequence ID" value="NZ_JWSZ01000007.1"/>
</dbReference>
<organism evidence="1 2">
    <name type="scientific">Microbacterium hominis</name>
    <dbReference type="NCBI Taxonomy" id="162426"/>
    <lineage>
        <taxon>Bacteria</taxon>
        <taxon>Bacillati</taxon>
        <taxon>Actinomycetota</taxon>
        <taxon>Actinomycetes</taxon>
        <taxon>Micrococcales</taxon>
        <taxon>Microbacteriaceae</taxon>
        <taxon>Microbacterium</taxon>
    </lineage>
</organism>
<dbReference type="Proteomes" id="UP000031202">
    <property type="component" value="Unassembled WGS sequence"/>
</dbReference>
<dbReference type="AlphaFoldDB" id="A0A0B4CQ11"/>
<evidence type="ECO:0008006" key="3">
    <source>
        <dbReference type="Google" id="ProtNLM"/>
    </source>
</evidence>
<evidence type="ECO:0000313" key="2">
    <source>
        <dbReference type="Proteomes" id="UP000031202"/>
    </source>
</evidence>
<name>A0A0B4CQ11_9MICO</name>
<protein>
    <recommendedName>
        <fullName evidence="3">Nucleotidyl transferase AbiEii/AbiGii toxin family protein</fullName>
    </recommendedName>
</protein>
<gene>
    <name evidence="1" type="ORF">RM52_05870</name>
</gene>
<sequence length="193" mass="20693">MSAKGLNRADLIEGLRDIIRALENADQPATIQLVGGVAIALTVDADRPATRDIDAIVTPPEQFRAIAAKVGATRGWPDGWLDEGAAIFLPHQFGRGPEWVTLHDENGVVLQAGDPRMLLAMKLVALAARPRRDADDVAVLLSATGVASADAAQEIVEQYFPGDGLPPNVYAIVEALLEQGPRHPRAPDRPDFR</sequence>
<proteinExistence type="predicted"/>
<reference evidence="1 2" key="1">
    <citation type="submission" date="2014-12" db="EMBL/GenBank/DDBJ databases">
        <title>Genome sequencing of Microbacterium hominis TPW29.</title>
        <authorList>
            <person name="Tan P.W."/>
            <person name="Chan K.-G."/>
        </authorList>
    </citation>
    <scope>NUCLEOTIDE SEQUENCE [LARGE SCALE GENOMIC DNA]</scope>
    <source>
        <strain evidence="1 2">TPW29</strain>
    </source>
</reference>